<organism evidence="2 3">
    <name type="scientific">Cerasicoccus arenae</name>
    <dbReference type="NCBI Taxonomy" id="424488"/>
    <lineage>
        <taxon>Bacteria</taxon>
        <taxon>Pseudomonadati</taxon>
        <taxon>Verrucomicrobiota</taxon>
        <taxon>Opitutia</taxon>
        <taxon>Puniceicoccales</taxon>
        <taxon>Cerasicoccaceae</taxon>
        <taxon>Cerasicoccus</taxon>
    </lineage>
</organism>
<reference evidence="2" key="2">
    <citation type="submission" date="2020-09" db="EMBL/GenBank/DDBJ databases">
        <authorList>
            <person name="Sun Q."/>
            <person name="Kim S."/>
        </authorList>
    </citation>
    <scope>NUCLEOTIDE SEQUENCE</scope>
    <source>
        <strain evidence="2">KCTC 12870</strain>
    </source>
</reference>
<proteinExistence type="predicted"/>
<dbReference type="GO" id="GO:0009446">
    <property type="term" value="P:putrescine biosynthetic process"/>
    <property type="evidence" value="ECO:0007669"/>
    <property type="project" value="InterPro"/>
</dbReference>
<keyword evidence="1" id="KW-0378">Hydrolase</keyword>
<dbReference type="InterPro" id="IPR007466">
    <property type="entry name" value="Peptidyl-Arg-deiminase_porph"/>
</dbReference>
<dbReference type="EMBL" id="BMXG01000017">
    <property type="protein sequence ID" value="GHC07396.1"/>
    <property type="molecule type" value="Genomic_DNA"/>
</dbReference>
<dbReference type="RefSeq" id="WP_189515836.1">
    <property type="nucleotide sequence ID" value="NZ_BMXG01000017.1"/>
</dbReference>
<protein>
    <submittedName>
        <fullName evidence="2">Agmatine deiminase</fullName>
    </submittedName>
</protein>
<keyword evidence="3" id="KW-1185">Reference proteome</keyword>
<dbReference type="AlphaFoldDB" id="A0A8J3DDG4"/>
<sequence>MTSTRRMPAEWEPQTALWLSWPVSMHIWPQKHEAIAEKFAEITAAASRFQRVNINAEEDAHVGIRNQLRHAKAVWENIWLYDHPTNDVWCRDHGPIYIKEDGQVRVTNWNFNAWGGKFEPWDLDNATPPRIAEALGQPCDSYDVILEGGGIEVNGAGVMLTTTPVLLNPNRNPGLSMADYESIFADALGIKEIVWLPTELPNDDTDGHIDNLARFFAEDAVLCVSSQRTPALKDNHEILKARFGQVVELPLPDPIFNTKGEELPASYANYVVINGAVLTPVFGQKTTDQWAIGTLKDCFPDRKIVPIDCRLLLEEGGALHCISANEPA</sequence>
<reference evidence="2" key="1">
    <citation type="journal article" date="2014" name="Int. J. Syst. Evol. Microbiol.">
        <title>Complete genome sequence of Corynebacterium casei LMG S-19264T (=DSM 44701T), isolated from a smear-ripened cheese.</title>
        <authorList>
            <consortium name="US DOE Joint Genome Institute (JGI-PGF)"/>
            <person name="Walter F."/>
            <person name="Albersmeier A."/>
            <person name="Kalinowski J."/>
            <person name="Ruckert C."/>
        </authorList>
    </citation>
    <scope>NUCLEOTIDE SEQUENCE</scope>
    <source>
        <strain evidence="2">KCTC 12870</strain>
    </source>
</reference>
<dbReference type="SUPFAM" id="SSF55909">
    <property type="entry name" value="Pentein"/>
    <property type="match status" value="1"/>
</dbReference>
<dbReference type="PANTHER" id="PTHR31377:SF0">
    <property type="entry name" value="AGMATINE DEIMINASE-RELATED"/>
    <property type="match status" value="1"/>
</dbReference>
<name>A0A8J3DDG4_9BACT</name>
<dbReference type="GO" id="GO:0047632">
    <property type="term" value="F:agmatine deiminase activity"/>
    <property type="evidence" value="ECO:0007669"/>
    <property type="project" value="TreeGrafter"/>
</dbReference>
<evidence type="ECO:0000313" key="2">
    <source>
        <dbReference type="EMBL" id="GHC07396.1"/>
    </source>
</evidence>
<comment type="caution">
    <text evidence="2">The sequence shown here is derived from an EMBL/GenBank/DDBJ whole genome shotgun (WGS) entry which is preliminary data.</text>
</comment>
<dbReference type="Gene3D" id="3.75.10.10">
    <property type="entry name" value="L-arginine/glycine Amidinotransferase, Chain A"/>
    <property type="match status" value="1"/>
</dbReference>
<gene>
    <name evidence="2" type="ORF">GCM10007047_25700</name>
</gene>
<evidence type="ECO:0000256" key="1">
    <source>
        <dbReference type="ARBA" id="ARBA00022801"/>
    </source>
</evidence>
<dbReference type="Proteomes" id="UP000642829">
    <property type="component" value="Unassembled WGS sequence"/>
</dbReference>
<dbReference type="Pfam" id="PF04371">
    <property type="entry name" value="PAD_porph"/>
    <property type="match status" value="1"/>
</dbReference>
<dbReference type="PANTHER" id="PTHR31377">
    <property type="entry name" value="AGMATINE DEIMINASE-RELATED"/>
    <property type="match status" value="1"/>
</dbReference>
<evidence type="ECO:0000313" key="3">
    <source>
        <dbReference type="Proteomes" id="UP000642829"/>
    </source>
</evidence>
<accession>A0A8J3DDG4</accession>
<dbReference type="GO" id="GO:0004668">
    <property type="term" value="F:protein-arginine deiminase activity"/>
    <property type="evidence" value="ECO:0007669"/>
    <property type="project" value="InterPro"/>
</dbReference>